<proteinExistence type="predicted"/>
<dbReference type="InterPro" id="IPR036179">
    <property type="entry name" value="Ig-like_dom_sf"/>
</dbReference>
<keyword evidence="2 7" id="KW-0472">Membrane</keyword>
<comment type="subcellular location">
    <subcellularLocation>
        <location evidence="1">Membrane</location>
        <topology evidence="1">Single-pass type I membrane protein</topology>
    </subcellularLocation>
</comment>
<dbReference type="Pfam" id="PF13895">
    <property type="entry name" value="Ig_2"/>
    <property type="match status" value="1"/>
</dbReference>
<dbReference type="GO" id="GO:0005886">
    <property type="term" value="C:plasma membrane"/>
    <property type="evidence" value="ECO:0007669"/>
    <property type="project" value="UniProtKB-SubCell"/>
</dbReference>
<feature type="signal peptide" evidence="8">
    <location>
        <begin position="1"/>
        <end position="17"/>
    </location>
</feature>
<evidence type="ECO:0000259" key="9">
    <source>
        <dbReference type="PROSITE" id="PS50835"/>
    </source>
</evidence>
<dbReference type="SUPFAM" id="SSF48726">
    <property type="entry name" value="Immunoglobulin"/>
    <property type="match status" value="5"/>
</dbReference>
<feature type="region of interest" description="Disordered" evidence="6">
    <location>
        <begin position="723"/>
        <end position="758"/>
    </location>
</feature>
<feature type="chain" id="PRO_5046017713" evidence="8">
    <location>
        <begin position="18"/>
        <end position="758"/>
    </location>
</feature>
<dbReference type="CDD" id="cd05759">
    <property type="entry name" value="IgI_2_KIRREL3-like"/>
    <property type="match status" value="1"/>
</dbReference>
<dbReference type="GO" id="GO:0007416">
    <property type="term" value="P:synapse assembly"/>
    <property type="evidence" value="ECO:0007669"/>
    <property type="project" value="TreeGrafter"/>
</dbReference>
<dbReference type="GO" id="GO:0098609">
    <property type="term" value="P:cell-cell adhesion"/>
    <property type="evidence" value="ECO:0007669"/>
    <property type="project" value="TreeGrafter"/>
</dbReference>
<accession>A0A8C1F8Z3</accession>
<dbReference type="AlphaFoldDB" id="A0A8C1F8Z3"/>
<evidence type="ECO:0000256" key="6">
    <source>
        <dbReference type="SAM" id="MobiDB-lite"/>
    </source>
</evidence>
<dbReference type="Gene3D" id="2.60.40.10">
    <property type="entry name" value="Immunoglobulins"/>
    <property type="match status" value="5"/>
</dbReference>
<dbReference type="PANTHER" id="PTHR11640">
    <property type="entry name" value="NEPHRIN"/>
    <property type="match status" value="1"/>
</dbReference>
<feature type="domain" description="Ig-like" evidence="9">
    <location>
        <begin position="227"/>
        <end position="307"/>
    </location>
</feature>
<dbReference type="PANTHER" id="PTHR11640:SF49">
    <property type="entry name" value="KIN OF IRRE-LIKE PROTEIN 3"/>
    <property type="match status" value="1"/>
</dbReference>
<keyword evidence="4" id="KW-0325">Glycoprotein</keyword>
<keyword evidence="7" id="KW-0812">Transmembrane</keyword>
<keyword evidence="5" id="KW-0393">Immunoglobulin domain</keyword>
<feature type="domain" description="Ig-like" evidence="9">
    <location>
        <begin position="397"/>
        <end position="492"/>
    </location>
</feature>
<dbReference type="GO" id="GO:0050839">
    <property type="term" value="F:cell adhesion molecule binding"/>
    <property type="evidence" value="ECO:0007669"/>
    <property type="project" value="TreeGrafter"/>
</dbReference>
<reference evidence="10" key="2">
    <citation type="submission" date="2025-09" db="UniProtKB">
        <authorList>
            <consortium name="Ensembl"/>
        </authorList>
    </citation>
    <scope>IDENTIFICATION</scope>
</reference>
<feature type="domain" description="Ig-like" evidence="9">
    <location>
        <begin position="312"/>
        <end position="392"/>
    </location>
</feature>
<feature type="transmembrane region" description="Helical" evidence="7">
    <location>
        <begin position="506"/>
        <end position="530"/>
    </location>
</feature>
<dbReference type="Ensembl" id="ENSCCRT00000092406.2">
    <property type="protein sequence ID" value="ENSCCRP00000085060.2"/>
    <property type="gene ID" value="ENSCCRG00000044482.2"/>
</dbReference>
<dbReference type="InterPro" id="IPR007110">
    <property type="entry name" value="Ig-like_dom"/>
</dbReference>
<keyword evidence="3" id="KW-1015">Disulfide bond</keyword>
<feature type="domain" description="Ig-like" evidence="9">
    <location>
        <begin position="25"/>
        <end position="119"/>
    </location>
</feature>
<dbReference type="InterPro" id="IPR013783">
    <property type="entry name" value="Ig-like_fold"/>
</dbReference>
<evidence type="ECO:0000256" key="4">
    <source>
        <dbReference type="ARBA" id="ARBA00023180"/>
    </source>
</evidence>
<dbReference type="GeneTree" id="ENSGT00940000157126"/>
<feature type="compositionally biased region" description="Low complexity" evidence="6">
    <location>
        <begin position="728"/>
        <end position="744"/>
    </location>
</feature>
<keyword evidence="8" id="KW-0732">Signal</keyword>
<protein>
    <submittedName>
        <fullName evidence="10">Kirre like nephrin family adhesion molecule 3</fullName>
    </submittedName>
</protein>
<dbReference type="CDD" id="cd05898">
    <property type="entry name" value="IgI_5_KIRREL3"/>
    <property type="match status" value="1"/>
</dbReference>
<evidence type="ECO:0000256" key="8">
    <source>
        <dbReference type="SAM" id="SignalP"/>
    </source>
</evidence>
<dbReference type="InterPro" id="IPR013098">
    <property type="entry name" value="Ig_I-set"/>
</dbReference>
<keyword evidence="7" id="KW-1133">Transmembrane helix</keyword>
<keyword evidence="11" id="KW-1185">Reference proteome</keyword>
<evidence type="ECO:0000256" key="5">
    <source>
        <dbReference type="ARBA" id="ARBA00023319"/>
    </source>
</evidence>
<dbReference type="Pfam" id="PF07679">
    <property type="entry name" value="I-set"/>
    <property type="match status" value="2"/>
</dbReference>
<dbReference type="GO" id="GO:0005911">
    <property type="term" value="C:cell-cell junction"/>
    <property type="evidence" value="ECO:0007669"/>
    <property type="project" value="TreeGrafter"/>
</dbReference>
<evidence type="ECO:0000313" key="10">
    <source>
        <dbReference type="Ensembl" id="ENSCCRP00000085060.2"/>
    </source>
</evidence>
<evidence type="ECO:0000256" key="3">
    <source>
        <dbReference type="ARBA" id="ARBA00023157"/>
    </source>
</evidence>
<feature type="domain" description="Ig-like" evidence="9">
    <location>
        <begin position="124"/>
        <end position="220"/>
    </location>
</feature>
<organism evidence="10 11">
    <name type="scientific">Cyprinus carpio carpio</name>
    <dbReference type="NCBI Taxonomy" id="630221"/>
    <lineage>
        <taxon>Eukaryota</taxon>
        <taxon>Metazoa</taxon>
        <taxon>Chordata</taxon>
        <taxon>Craniata</taxon>
        <taxon>Vertebrata</taxon>
        <taxon>Euteleostomi</taxon>
        <taxon>Actinopterygii</taxon>
        <taxon>Neopterygii</taxon>
        <taxon>Teleostei</taxon>
        <taxon>Ostariophysi</taxon>
        <taxon>Cypriniformes</taxon>
        <taxon>Cyprinidae</taxon>
        <taxon>Cyprininae</taxon>
        <taxon>Cyprinus</taxon>
    </lineage>
</organism>
<dbReference type="Pfam" id="PF13927">
    <property type="entry name" value="Ig_3"/>
    <property type="match status" value="1"/>
</dbReference>
<dbReference type="PROSITE" id="PS50835">
    <property type="entry name" value="IG_LIKE"/>
    <property type="match status" value="5"/>
</dbReference>
<dbReference type="InterPro" id="IPR051275">
    <property type="entry name" value="Cell_adhesion_signaling"/>
</dbReference>
<evidence type="ECO:0000256" key="1">
    <source>
        <dbReference type="ARBA" id="ARBA00004479"/>
    </source>
</evidence>
<dbReference type="InterPro" id="IPR003598">
    <property type="entry name" value="Ig_sub2"/>
</dbReference>
<dbReference type="SMART" id="SM00408">
    <property type="entry name" value="IGc2"/>
    <property type="match status" value="3"/>
</dbReference>
<dbReference type="InterPro" id="IPR003599">
    <property type="entry name" value="Ig_sub"/>
</dbReference>
<evidence type="ECO:0000313" key="11">
    <source>
        <dbReference type="Proteomes" id="UP001108240"/>
    </source>
</evidence>
<evidence type="ECO:0000256" key="2">
    <source>
        <dbReference type="ARBA" id="ARBA00023136"/>
    </source>
</evidence>
<sequence>MHYFFLLLLFLCHSSLMEFNFILNAMFAQQPQDLVVVAGQPVTLPCSIPGYHGVVLWIKDGLALGVGRELIGYPRYAVIGDHGSGEHHLHIQRVELMDDAVFECQAIQAAMRSRPARLTVLVPPDDPVIIGGPVVSLRAGDPLNLTCHADNAKPAASIIWIRNGEVLNGAKYSKAFLRDGRRESTVSNLYISASNIETGQIIFCRASNKAVPNGKETSVTIDIQHLPLVNLSVEPQPVLEGNLVKFHCSAKANPPVTQYKWAKGGSMIKEVSGDTYEVIVDHSFFTEPVSCEVTNPLGSTNISRNVDVYFGPRMAAEPQSLQVDLGSDAVFNCAWTGNPSLTIVWMKRGSGVVLSNENILTLKSVRQEDAGKYVCRAVVPRVGAAEKEVSLTVNGPPTISSTQTHQAPHGEKGQIKCFIRSTPPPDRIAWSWKETVLESGTSGRYTVETVSTEDGVLSTLTMSNIVPADFQTIYNCTAWNSFGSDTEIIRLKEQGGSQGSPDSLPVAVIIGVAVGAFVAFIVLMGTIGAFCCTRSQRNLKGVVSAKNDIRVEIVHKDHNAARENEDHSAMKQLMIERGEFQQESVLKQLEVLQEEEKEYQHIKDPTNGYYSVNTFKEHHGTPTTLAGNQTTELRRDPATATTGKQRVPTGMSFTNIYSTLGAGPNRLYDYSQRFVLGMGSSSIELCEREFQRGSMSDSSSFVDTQCDSSASSYSKQDGYVQFDKDSKASASSSSHYSQSSSQNSDLTRPLQKRMQTHV</sequence>
<dbReference type="Proteomes" id="UP001108240">
    <property type="component" value="Unplaced"/>
</dbReference>
<dbReference type="SMART" id="SM00409">
    <property type="entry name" value="IG"/>
    <property type="match status" value="4"/>
</dbReference>
<name>A0A8C1F8Z3_CYPCA</name>
<evidence type="ECO:0000256" key="7">
    <source>
        <dbReference type="SAM" id="Phobius"/>
    </source>
</evidence>
<reference evidence="10" key="1">
    <citation type="submission" date="2025-08" db="UniProtKB">
        <authorList>
            <consortium name="Ensembl"/>
        </authorList>
    </citation>
    <scope>IDENTIFICATION</scope>
</reference>